<gene>
    <name evidence="2" type="ORF">H8Q88_09860</name>
</gene>
<dbReference type="EMBL" id="JACRUP010000005">
    <property type="protein sequence ID" value="MBC5851256.1"/>
    <property type="molecule type" value="Genomic_DNA"/>
</dbReference>
<organism evidence="2 3">
    <name type="scientific">Vibrio metschnikovii</name>
    <dbReference type="NCBI Taxonomy" id="28172"/>
    <lineage>
        <taxon>Bacteria</taxon>
        <taxon>Pseudomonadati</taxon>
        <taxon>Pseudomonadota</taxon>
        <taxon>Gammaproteobacteria</taxon>
        <taxon>Vibrionales</taxon>
        <taxon>Vibrionaceae</taxon>
        <taxon>Vibrio</taxon>
    </lineage>
</organism>
<comment type="caution">
    <text evidence="2">The sequence shown here is derived from an EMBL/GenBank/DDBJ whole genome shotgun (WGS) entry which is preliminary data.</text>
</comment>
<feature type="transmembrane region" description="Helical" evidence="1">
    <location>
        <begin position="104"/>
        <end position="127"/>
    </location>
</feature>
<keyword evidence="1" id="KW-0812">Transmembrane</keyword>
<name>A0A9X0UIT3_VIBME</name>
<feature type="transmembrane region" description="Helical" evidence="1">
    <location>
        <begin position="6"/>
        <end position="37"/>
    </location>
</feature>
<dbReference type="AlphaFoldDB" id="A0A9X0UIT3"/>
<dbReference type="RefSeq" id="WP_187026037.1">
    <property type="nucleotide sequence ID" value="NZ_JACRUP010000005.1"/>
</dbReference>
<sequence>MIFFNAIFSIAIAIGCYFQFVPYYLAGIIAFLLVYYASEYVDGLRQKFSDNETASKNDTKVTKITNYDKYRSMNNAIERSVRISITSLIPLLSAFYVANTASQGITVIAVGSFVSLIIYGTFISSIVRASIQSNLYDDLHTAALRKQRELDEIKNPSKYKAVDICNDSKVENSVSHLIEISSQNTSKLDTIISALEKGTIRKL</sequence>
<evidence type="ECO:0000313" key="3">
    <source>
        <dbReference type="Proteomes" id="UP000615796"/>
    </source>
</evidence>
<evidence type="ECO:0000256" key="1">
    <source>
        <dbReference type="SAM" id="Phobius"/>
    </source>
</evidence>
<feature type="transmembrane region" description="Helical" evidence="1">
    <location>
        <begin position="81"/>
        <end position="98"/>
    </location>
</feature>
<reference evidence="2" key="1">
    <citation type="submission" date="2020-08" db="EMBL/GenBank/DDBJ databases">
        <title>Genome Sequencing and Pan-Genome Analysis of Migratory bird Vibrio Strains, Inner Mongolia.</title>
        <authorList>
            <person name="Zheng L."/>
        </authorList>
    </citation>
    <scope>NUCLEOTIDE SEQUENCE</scope>
    <source>
        <strain evidence="2">M13F</strain>
    </source>
</reference>
<dbReference type="Proteomes" id="UP000615796">
    <property type="component" value="Unassembled WGS sequence"/>
</dbReference>
<proteinExistence type="predicted"/>
<keyword evidence="1" id="KW-0472">Membrane</keyword>
<keyword evidence="1" id="KW-1133">Transmembrane helix</keyword>
<evidence type="ECO:0000313" key="2">
    <source>
        <dbReference type="EMBL" id="MBC5851256.1"/>
    </source>
</evidence>
<keyword evidence="3" id="KW-1185">Reference proteome</keyword>
<accession>A0A9X0UIT3</accession>
<protein>
    <submittedName>
        <fullName evidence="2">Uncharacterized protein</fullName>
    </submittedName>
</protein>